<keyword evidence="3" id="KW-1185">Reference proteome</keyword>
<proteinExistence type="predicted"/>
<dbReference type="AlphaFoldDB" id="H8GNK7"/>
<reference evidence="2 3" key="1">
    <citation type="journal article" date="2013" name="Genome Announc.">
        <title>Genome Sequence of the Obligate Gammaproteobacterial Methanotroph Methylomicrobium album Strain BG8.</title>
        <authorList>
            <person name="Kits K.D."/>
            <person name="Kalyuzhnaya M.G."/>
            <person name="Klotz M.G."/>
            <person name="Jetten M.S."/>
            <person name="Op den Camp H.J."/>
            <person name="Vuilleumier S."/>
            <person name="Bringel F."/>
            <person name="Dispirito A.A."/>
            <person name="Murrell J.C."/>
            <person name="Bruce D."/>
            <person name="Cheng J.F."/>
            <person name="Copeland A."/>
            <person name="Goodwin L."/>
            <person name="Hauser L."/>
            <person name="Lajus A."/>
            <person name="Land M.L."/>
            <person name="Lapidus A."/>
            <person name="Lucas S."/>
            <person name="Medigue C."/>
            <person name="Pitluck S."/>
            <person name="Woyke T."/>
            <person name="Zeytun A."/>
            <person name="Stein L.Y."/>
        </authorList>
    </citation>
    <scope>NUCLEOTIDE SEQUENCE [LARGE SCALE GENOMIC DNA]</scope>
    <source>
        <strain evidence="2 3">BG8</strain>
    </source>
</reference>
<name>H8GNK7_METAL</name>
<dbReference type="HOGENOM" id="CLU_1576658_0_0_6"/>
<sequence length="169" mass="18788">MLKPEAKHWIVALAVSALLHLILFSLDISFQTIPISRITNPIEVVLIKSPTHEKPISKITKVIPPQASAISNGMPLSNAVSVPSKKNKPGMIPSRHAEKSLPNKTTVAIPPTQPKAVANSVEKQTANPVPKRDWSNIAKEMIRDNADKEIVRDQRQGELWLNPVRRIRR</sequence>
<dbReference type="Proteomes" id="UP000005090">
    <property type="component" value="Chromosome"/>
</dbReference>
<evidence type="ECO:0000313" key="3">
    <source>
        <dbReference type="Proteomes" id="UP000005090"/>
    </source>
</evidence>
<accession>H8GNK7</accession>
<evidence type="ECO:0000313" key="2">
    <source>
        <dbReference type="EMBL" id="EIC29600.1"/>
    </source>
</evidence>
<dbReference type="EMBL" id="CM001475">
    <property type="protein sequence ID" value="EIC29600.1"/>
    <property type="molecule type" value="Genomic_DNA"/>
</dbReference>
<protein>
    <submittedName>
        <fullName evidence="2">Uncharacterized protein</fullName>
    </submittedName>
</protein>
<organism evidence="2 3">
    <name type="scientific">Methylomicrobium album BG8</name>
    <dbReference type="NCBI Taxonomy" id="686340"/>
    <lineage>
        <taxon>Bacteria</taxon>
        <taxon>Pseudomonadati</taxon>
        <taxon>Pseudomonadota</taxon>
        <taxon>Gammaproteobacteria</taxon>
        <taxon>Methylococcales</taxon>
        <taxon>Methylococcaceae</taxon>
        <taxon>Methylomicrobium</taxon>
    </lineage>
</organism>
<feature type="region of interest" description="Disordered" evidence="1">
    <location>
        <begin position="81"/>
        <end position="107"/>
    </location>
</feature>
<dbReference type="RefSeq" id="WP_005371588.1">
    <property type="nucleotide sequence ID" value="NZ_CM001475.1"/>
</dbReference>
<evidence type="ECO:0000256" key="1">
    <source>
        <dbReference type="SAM" id="MobiDB-lite"/>
    </source>
</evidence>
<gene>
    <name evidence="2" type="ORF">Metal_1833</name>
</gene>